<dbReference type="SUPFAM" id="SSF52540">
    <property type="entry name" value="P-loop containing nucleoside triphosphate hydrolases"/>
    <property type="match status" value="1"/>
</dbReference>
<dbReference type="FunFam" id="3.40.50.300:FF:000065">
    <property type="entry name" value="Eukaryotic translation initiation factor 2 subunit gamma"/>
    <property type="match status" value="1"/>
</dbReference>
<comment type="similarity">
    <text evidence="2">Belongs to the TRAFAC class translation factor GTPase superfamily. Classic translation factor GTPase family. EF-Tu/EF-1A subfamily.</text>
</comment>
<comment type="similarity">
    <text evidence="11">Belongs to the WD repeat PRL1/PRL2 family.</text>
</comment>
<dbReference type="GO" id="GO:0071013">
    <property type="term" value="C:catalytic step 2 spliceosome"/>
    <property type="evidence" value="ECO:0007669"/>
    <property type="project" value="TreeGrafter"/>
</dbReference>
<dbReference type="EC" id="3.6.5.3" evidence="3"/>
<feature type="repeat" description="WD" evidence="13">
    <location>
        <begin position="419"/>
        <end position="460"/>
    </location>
</feature>
<dbReference type="InterPro" id="IPR004161">
    <property type="entry name" value="EFTu-like_2"/>
</dbReference>
<evidence type="ECO:0000256" key="3">
    <source>
        <dbReference type="ARBA" id="ARBA00011986"/>
    </source>
</evidence>
<evidence type="ECO:0000256" key="6">
    <source>
        <dbReference type="ARBA" id="ARBA00022737"/>
    </source>
</evidence>
<dbReference type="PRINTS" id="PR00320">
    <property type="entry name" value="GPROTEINBRPT"/>
</dbReference>
<dbReference type="Gene3D" id="2.40.30.10">
    <property type="entry name" value="Translation factors"/>
    <property type="match status" value="2"/>
</dbReference>
<keyword evidence="7" id="KW-0547">Nucleotide-binding</keyword>
<dbReference type="Pfam" id="PF00400">
    <property type="entry name" value="WD40"/>
    <property type="match status" value="10"/>
</dbReference>
<dbReference type="GO" id="GO:0005525">
    <property type="term" value="F:GTP binding"/>
    <property type="evidence" value="ECO:0007669"/>
    <property type="project" value="UniProtKB-KW"/>
</dbReference>
<reference evidence="16" key="1">
    <citation type="journal article" date="2019" name="Science">
        <title>Mutation of a bHLH transcription factor allowed almond domestication.</title>
        <authorList>
            <person name="Sanchez-Perez R."/>
            <person name="Pavan S."/>
            <person name="Mazzeo R."/>
            <person name="Moldovan C."/>
            <person name="Aiese Cigliano R."/>
            <person name="Del Cueto J."/>
            <person name="Ricciardi F."/>
            <person name="Lotti C."/>
            <person name="Ricciardi L."/>
            <person name="Dicenta F."/>
            <person name="Lopez-Marques R.L."/>
            <person name="Lindberg Moller B."/>
        </authorList>
    </citation>
    <scope>NUCLEOTIDE SEQUENCE</scope>
</reference>
<evidence type="ECO:0000256" key="2">
    <source>
        <dbReference type="ARBA" id="ARBA00007249"/>
    </source>
</evidence>
<feature type="repeat" description="WD" evidence="13">
    <location>
        <begin position="703"/>
        <end position="744"/>
    </location>
</feature>
<dbReference type="SUPFAM" id="SSF51735">
    <property type="entry name" value="NAD(P)-binding Rossmann-fold domains"/>
    <property type="match status" value="1"/>
</dbReference>
<keyword evidence="9" id="KW-0648">Protein biosynthesis</keyword>
<dbReference type="GO" id="GO:0003924">
    <property type="term" value="F:GTPase activity"/>
    <property type="evidence" value="ECO:0007669"/>
    <property type="project" value="InterPro"/>
</dbReference>
<dbReference type="GO" id="GO:0000398">
    <property type="term" value="P:mRNA splicing, via spliceosome"/>
    <property type="evidence" value="ECO:0007669"/>
    <property type="project" value="InterPro"/>
</dbReference>
<sequence length="1457" mass="161815">MPGPTLEMEPVEPQSLKKLSLKSLKRARDLFSPAHGELASPDPESKRIRTSHKISVEYGGIEPTASQKPPRRAESSAPGRGPQGPSSALALPDSRDSSTEGAQNALVVGPSAPRAPNDVGISGRGTLAVSAPGSSERYSTSALMERIPSRWPRPVWHAPWKIYRVISGHLGWVRSIAFDPSNKWFCTGSADRTIKIWDVGTGTLQLSLTGHIEQIRGLAVSSRHTYMFSAGDDKLVKCWDLEQNKVIRSYHGHLSGVYCLAFIPLLMFYLLGDVWDIRSKMQVHALSGHDNTVCSVFTRPTDPQVITGSHDSTIKFWDLRYGKTMSTLTHHKKSVRAMAQHPKENCFASASADNIKKFNLPKGEFLHNMLSQQKTIINAMAVNEDGVMATGGDNGSVWFWDWKSGHNFQQSQTIVQPGSLDSEAAIYALSYDVTGTRLVSCEADKTIKMWKQDENATPETHPLNFRPPKDIRRNYTNFDTMPGPTLEMEPVEPQSLKKLSLKSLKRARDLFSPAHGELASPDPKDSRDSSTEGAQNALVVGPSAPRAPYSTSALMERIPSRWPRPVWHAPWKIYRVISGHLGWVRSIAFDPSNKWFCTGSADRTIKIWDVGTGTLQLSLTGHIEQIRGLAVSSRHTYMFSAGDDKLVKCWDLEQNKVIRSYHGHLSGVYCLALHPTLDVLLTGGRDSVCRVWDIRSKMQVHALSGHDNTVCSVFTRPTDPQVITGSHDSTIKFWDLRYGKTMSTLTHHKKSVRAMAQHPKDSQQKTIINAMAVNEDGVMATGGDNGSVWFWDWKSGHNFQQSQTIVQPGVRSCYDEGKRTAETLTMDYHRGLGIEALRKEPLTVYGDGKQTRSFQYVSDLEIMWPLQSWQPGEFTMLELAQVVQDTIDPNAKIEFRPNTEDDPHKRKPDISKAKELLGWEPNVSLRKGLPLMVADFRHQTMKEALQPSLDFHFVTLDTIQLLADYLFEPEDPVKAVKMSRKGLMEQDLSKLDVTKLHPLSPEVISRQATINIGTIGHVAHGKSTVVKAISGVQTVRFKNELERNITIKLGYANAKIYMCEDERCPRPMSYKAYGSGKEDTPLCDVPGFENCRMKLLRHVSFVDCPGHDILMATMLNGAAIMDGALLLIAANESCPQPQTSEHLAAVEIMRLQHIIILQNKVDLIQENVAINQHEAIRKFIQGTVADNAPVVPISAQLKYNIDVVCEYIVKKIPIPERNFISPPNMIVIRSFDVNKPGFEVDEIRGGVAGGSILRGVLKVNQYIEVRPGIVVKDESGNIKCTPIYSRIVSLYAEQNELQFAVPGGLIGVGTTMDPTLTRADRLVGQVLGEVGSLPEVFVELEDVALLSSFGIIFRFRIVNFFLLRRLLGVRTKGSEKQGKVSKLAKGEILMLNIGSMSTGAKVIAVRNDLAKLQLTSPVCTSRGEKIALSRRVEKHWRLIGWGTIQAGTTLDVPPSPI</sequence>
<evidence type="ECO:0000256" key="13">
    <source>
        <dbReference type="PROSITE-ProRule" id="PRU00221"/>
    </source>
</evidence>
<dbReference type="PANTHER" id="PTHR19923">
    <property type="entry name" value="WD40 REPEAT PROTEINPRL1/PRL2-RELATED"/>
    <property type="match status" value="1"/>
</dbReference>
<dbReference type="SUPFAM" id="SSF50978">
    <property type="entry name" value="WD40 repeat-like"/>
    <property type="match status" value="2"/>
</dbReference>
<evidence type="ECO:0000256" key="5">
    <source>
        <dbReference type="ARBA" id="ARBA00022574"/>
    </source>
</evidence>
<dbReference type="GO" id="GO:0071011">
    <property type="term" value="C:precatalytic spliceosome"/>
    <property type="evidence" value="ECO:0007669"/>
    <property type="project" value="TreeGrafter"/>
</dbReference>
<evidence type="ECO:0000256" key="8">
    <source>
        <dbReference type="ARBA" id="ARBA00022801"/>
    </source>
</evidence>
<feature type="region of interest" description="Disordered" evidence="14">
    <location>
        <begin position="512"/>
        <end position="544"/>
    </location>
</feature>
<organism evidence="16">
    <name type="scientific">Prunus dulcis</name>
    <name type="common">Almond</name>
    <name type="synonym">Amygdalus dulcis</name>
    <dbReference type="NCBI Taxonomy" id="3755"/>
    <lineage>
        <taxon>Eukaryota</taxon>
        <taxon>Viridiplantae</taxon>
        <taxon>Streptophyta</taxon>
        <taxon>Embryophyta</taxon>
        <taxon>Tracheophyta</taxon>
        <taxon>Spermatophyta</taxon>
        <taxon>Magnoliopsida</taxon>
        <taxon>eudicotyledons</taxon>
        <taxon>Gunneridae</taxon>
        <taxon>Pentapetalae</taxon>
        <taxon>rosids</taxon>
        <taxon>fabids</taxon>
        <taxon>Rosales</taxon>
        <taxon>Rosaceae</taxon>
        <taxon>Amygdaloideae</taxon>
        <taxon>Amygdaleae</taxon>
        <taxon>Prunus</taxon>
    </lineage>
</organism>
<dbReference type="InterPro" id="IPR044128">
    <property type="entry name" value="eIF2g_GTP-bd"/>
</dbReference>
<feature type="repeat" description="WD" evidence="13">
    <location>
        <begin position="577"/>
        <end position="618"/>
    </location>
</feature>
<dbReference type="SUPFAM" id="SSF50465">
    <property type="entry name" value="EF-Tu/eEF-1alpha/eIF2-gamma C-terminal domain"/>
    <property type="match status" value="1"/>
</dbReference>
<feature type="repeat" description="WD" evidence="13">
    <location>
        <begin position="208"/>
        <end position="249"/>
    </location>
</feature>
<dbReference type="SUPFAM" id="SSF50447">
    <property type="entry name" value="Translation proteins"/>
    <property type="match status" value="1"/>
</dbReference>
<dbReference type="Gene3D" id="3.40.50.300">
    <property type="entry name" value="P-loop containing nucleotide triphosphate hydrolases"/>
    <property type="match status" value="1"/>
</dbReference>
<feature type="repeat" description="WD" evidence="13">
    <location>
        <begin position="286"/>
        <end position="327"/>
    </location>
</feature>
<dbReference type="EMBL" id="AP019297">
    <property type="protein sequence ID" value="BBG93169.1"/>
    <property type="molecule type" value="Genomic_DNA"/>
</dbReference>
<evidence type="ECO:0000256" key="12">
    <source>
        <dbReference type="ARBA" id="ARBA00048107"/>
    </source>
</evidence>
<evidence type="ECO:0000313" key="16">
    <source>
        <dbReference type="EMBL" id="BBG93169.1"/>
    </source>
</evidence>
<dbReference type="Gene3D" id="2.130.10.10">
    <property type="entry name" value="YVTN repeat-like/Quinoprotein amine dehydrogenase"/>
    <property type="match status" value="2"/>
</dbReference>
<dbReference type="FunFam" id="2.40.30.10:FF:000009">
    <property type="entry name" value="Eukaryotic translation initiation factor 2 subunit gamma"/>
    <property type="match status" value="1"/>
</dbReference>
<evidence type="ECO:0000256" key="4">
    <source>
        <dbReference type="ARBA" id="ARBA00022540"/>
    </source>
</evidence>
<dbReference type="InterPro" id="IPR020472">
    <property type="entry name" value="WD40_PAC1"/>
</dbReference>
<dbReference type="NCBIfam" id="NF003077">
    <property type="entry name" value="PRK04000.1"/>
    <property type="match status" value="1"/>
</dbReference>
<dbReference type="Pfam" id="PF09173">
    <property type="entry name" value="eIF2_C"/>
    <property type="match status" value="1"/>
</dbReference>
<dbReference type="InterPro" id="IPR015256">
    <property type="entry name" value="eIF2g_C"/>
</dbReference>
<dbReference type="InterPro" id="IPR009001">
    <property type="entry name" value="Transl_elong_EF1A/Init_IF2_C"/>
</dbReference>
<keyword evidence="6" id="KW-0677">Repeat</keyword>
<dbReference type="CDD" id="cd15490">
    <property type="entry name" value="eIF2_gamma_III"/>
    <property type="match status" value="1"/>
</dbReference>
<dbReference type="FunFam" id="2.40.30.10:FF:000011">
    <property type="entry name" value="Eukaryotic translation initiation factor 2 subunit gamma"/>
    <property type="match status" value="1"/>
</dbReference>
<comment type="catalytic activity">
    <reaction evidence="12">
        <text>GTP + H2O = GDP + phosphate + H(+)</text>
        <dbReference type="Rhea" id="RHEA:19669"/>
        <dbReference type="ChEBI" id="CHEBI:15377"/>
        <dbReference type="ChEBI" id="CHEBI:15378"/>
        <dbReference type="ChEBI" id="CHEBI:37565"/>
        <dbReference type="ChEBI" id="CHEBI:43474"/>
        <dbReference type="ChEBI" id="CHEBI:58189"/>
        <dbReference type="EC" id="3.6.5.3"/>
    </reaction>
</comment>
<dbReference type="PROSITE" id="PS51722">
    <property type="entry name" value="G_TR_2"/>
    <property type="match status" value="1"/>
</dbReference>
<keyword evidence="5 13" id="KW-0853">WD repeat</keyword>
<proteinExistence type="inferred from homology"/>
<dbReference type="PANTHER" id="PTHR19923:SF0">
    <property type="entry name" value="PLEIOTROPIC REGULATOR 1"/>
    <property type="match status" value="1"/>
</dbReference>
<accession>A0A4Y1QMV9</accession>
<evidence type="ECO:0000256" key="10">
    <source>
        <dbReference type="ARBA" id="ARBA00023134"/>
    </source>
</evidence>
<gene>
    <name evidence="16" type="ORF">Prudu_001099</name>
</gene>
<dbReference type="CDD" id="cd00200">
    <property type="entry name" value="WD40"/>
    <property type="match status" value="2"/>
</dbReference>
<dbReference type="Pfam" id="PF00009">
    <property type="entry name" value="GTP_EFTU"/>
    <property type="match status" value="1"/>
</dbReference>
<keyword evidence="8" id="KW-0378">Hydrolase</keyword>
<dbReference type="GO" id="GO:0003743">
    <property type="term" value="F:translation initiation factor activity"/>
    <property type="evidence" value="ECO:0007669"/>
    <property type="project" value="UniProtKB-KW"/>
</dbReference>
<feature type="region of interest" description="Disordered" evidence="14">
    <location>
        <begin position="32"/>
        <end position="120"/>
    </location>
</feature>
<dbReference type="PROSITE" id="PS50082">
    <property type="entry name" value="WD_REPEATS_2"/>
    <property type="match status" value="8"/>
</dbReference>
<dbReference type="GO" id="GO:0000974">
    <property type="term" value="C:Prp19 complex"/>
    <property type="evidence" value="ECO:0007669"/>
    <property type="project" value="TreeGrafter"/>
</dbReference>
<name>A0A4Y1QMV9_PRUDU</name>
<dbReference type="InterPro" id="IPR019775">
    <property type="entry name" value="WD40_repeat_CS"/>
</dbReference>
<dbReference type="InterPro" id="IPR027417">
    <property type="entry name" value="P-loop_NTPase"/>
</dbReference>
<dbReference type="InterPro" id="IPR000795">
    <property type="entry name" value="T_Tr_GTP-bd_dom"/>
</dbReference>
<evidence type="ECO:0000259" key="15">
    <source>
        <dbReference type="PROSITE" id="PS51722"/>
    </source>
</evidence>
<dbReference type="GO" id="GO:0000049">
    <property type="term" value="F:tRNA binding"/>
    <property type="evidence" value="ECO:0007669"/>
    <property type="project" value="InterPro"/>
</dbReference>
<evidence type="ECO:0000256" key="1">
    <source>
        <dbReference type="ARBA" id="ARBA00003982"/>
    </source>
</evidence>
<dbReference type="SMART" id="SM00320">
    <property type="entry name" value="WD40"/>
    <property type="match status" value="12"/>
</dbReference>
<feature type="repeat" description="WD" evidence="13">
    <location>
        <begin position="619"/>
        <end position="660"/>
    </location>
</feature>
<dbReference type="PROSITE" id="PS00678">
    <property type="entry name" value="WD_REPEATS_1"/>
    <property type="match status" value="3"/>
</dbReference>
<dbReference type="InterPro" id="IPR015943">
    <property type="entry name" value="WD40/YVTN_repeat-like_dom_sf"/>
</dbReference>
<dbReference type="CDD" id="cd03688">
    <property type="entry name" value="eIF2_gamma_II"/>
    <property type="match status" value="1"/>
</dbReference>
<dbReference type="InterPro" id="IPR045241">
    <property type="entry name" value="Prp46/PLRG1-like"/>
</dbReference>
<dbReference type="InterPro" id="IPR036291">
    <property type="entry name" value="NAD(P)-bd_dom_sf"/>
</dbReference>
<dbReference type="InterPro" id="IPR001680">
    <property type="entry name" value="WD40_rpt"/>
</dbReference>
<dbReference type="InterPro" id="IPR044127">
    <property type="entry name" value="eIF2g_dom_2"/>
</dbReference>
<keyword evidence="4 16" id="KW-0396">Initiation factor</keyword>
<dbReference type="CDD" id="cd01888">
    <property type="entry name" value="eIF2_gamma"/>
    <property type="match status" value="1"/>
</dbReference>
<dbReference type="Gene3D" id="3.40.50.720">
    <property type="entry name" value="NAD(P)-binding Rossmann-like Domain"/>
    <property type="match status" value="1"/>
</dbReference>
<evidence type="ECO:0000256" key="11">
    <source>
        <dbReference type="ARBA" id="ARBA00025726"/>
    </source>
</evidence>
<dbReference type="PRINTS" id="PR00315">
    <property type="entry name" value="ELONGATNFCT"/>
</dbReference>
<feature type="repeat" description="WD" evidence="13">
    <location>
        <begin position="661"/>
        <end position="702"/>
    </location>
</feature>
<dbReference type="FunFam" id="2.130.10.10:FF:000012">
    <property type="entry name" value="Putative pleiotropic regulator 1"/>
    <property type="match status" value="2"/>
</dbReference>
<dbReference type="InterPro" id="IPR036322">
    <property type="entry name" value="WD40_repeat_dom_sf"/>
</dbReference>
<dbReference type="Pfam" id="PF03144">
    <property type="entry name" value="GTP_EFTU_D2"/>
    <property type="match status" value="1"/>
</dbReference>
<feature type="repeat" description="WD" evidence="13">
    <location>
        <begin position="166"/>
        <end position="207"/>
    </location>
</feature>
<evidence type="ECO:0000256" key="7">
    <source>
        <dbReference type="ARBA" id="ARBA00022741"/>
    </source>
</evidence>
<dbReference type="InterPro" id="IPR009000">
    <property type="entry name" value="Transl_B-barrel_sf"/>
</dbReference>
<dbReference type="PROSITE" id="PS50294">
    <property type="entry name" value="WD_REPEATS_REGION"/>
    <property type="match status" value="7"/>
</dbReference>
<comment type="function">
    <text evidence="1">This protein promotes the GTP-dependent binding of aminoacyl-tRNA to the A-site of ribosomes during protein biosynthesis.</text>
</comment>
<evidence type="ECO:0000256" key="9">
    <source>
        <dbReference type="ARBA" id="ARBA00022917"/>
    </source>
</evidence>
<protein>
    <recommendedName>
        <fullName evidence="3">protein-synthesizing GTPase</fullName>
        <ecNumber evidence="3">3.6.5.3</ecNumber>
    </recommendedName>
</protein>
<keyword evidence="10" id="KW-0342">GTP-binding</keyword>
<evidence type="ECO:0000256" key="14">
    <source>
        <dbReference type="SAM" id="MobiDB-lite"/>
    </source>
</evidence>
<feature type="domain" description="Tr-type G" evidence="15">
    <location>
        <begin position="1007"/>
        <end position="1216"/>
    </location>
</feature>